<comment type="caution">
    <text evidence="1">The sequence shown here is derived from an EMBL/GenBank/DDBJ whole genome shotgun (WGS) entry which is preliminary data.</text>
</comment>
<organism evidence="1 2">
    <name type="scientific">Symbiodinium natans</name>
    <dbReference type="NCBI Taxonomy" id="878477"/>
    <lineage>
        <taxon>Eukaryota</taxon>
        <taxon>Sar</taxon>
        <taxon>Alveolata</taxon>
        <taxon>Dinophyceae</taxon>
        <taxon>Suessiales</taxon>
        <taxon>Symbiodiniaceae</taxon>
        <taxon>Symbiodinium</taxon>
    </lineage>
</organism>
<protein>
    <submittedName>
        <fullName evidence="1">PksJ protein</fullName>
    </submittedName>
</protein>
<accession>A0A812NL76</accession>
<dbReference type="OrthoDB" id="10379328at2759"/>
<dbReference type="EMBL" id="CAJNDS010002085">
    <property type="protein sequence ID" value="CAE7316338.1"/>
    <property type="molecule type" value="Genomic_DNA"/>
</dbReference>
<sequence>MARNALDVSECLPALRKDTKRARLSQRVDVEKPTWLMISVRSLRFTHNRISNHFGYPETRTFQELVSALNEGLVVSHTAEFLRLELFEWKGEYYSINNRRTYCLWKHQEENPALDVQIRPWKVHQPLSNGEMPRYESKVNNLFWRMCTTTSGGREVLVGGRPGQIYRIPLKPLLLPCPRPSSTQELTGRQIGQESEDEDEDVVKKELGLEEDAPCLGLVNLHQNGPAPAEISDAASVHEVEESSPGATGVCLRDVLLEKLPKQTRGPSVWFICPRTPYGTSLAKKVELFWRWHCGKAAAKRLLPALTENAIERQTVRQVQAIVASSTAALKYVRELGMQLRTLLLVPCPEDAEPQLKLVQQAPSHAELVLLPRQILEADRLTVAKLQAAAEPATNVTVHWAIPEGLEEYTTPVHERCRWRSVA</sequence>
<gene>
    <name evidence="1" type="primary">pksJ</name>
    <name evidence="1" type="ORF">SNAT2548_LOCUS16593</name>
</gene>
<evidence type="ECO:0000313" key="1">
    <source>
        <dbReference type="EMBL" id="CAE7316338.1"/>
    </source>
</evidence>
<reference evidence="1" key="1">
    <citation type="submission" date="2021-02" db="EMBL/GenBank/DDBJ databases">
        <authorList>
            <person name="Dougan E. K."/>
            <person name="Rhodes N."/>
            <person name="Thang M."/>
            <person name="Chan C."/>
        </authorList>
    </citation>
    <scope>NUCLEOTIDE SEQUENCE</scope>
</reference>
<dbReference type="AlphaFoldDB" id="A0A812NL76"/>
<proteinExistence type="predicted"/>
<keyword evidence="2" id="KW-1185">Reference proteome</keyword>
<dbReference type="Proteomes" id="UP000604046">
    <property type="component" value="Unassembled WGS sequence"/>
</dbReference>
<evidence type="ECO:0000313" key="2">
    <source>
        <dbReference type="Proteomes" id="UP000604046"/>
    </source>
</evidence>
<name>A0A812NL76_9DINO</name>